<organism evidence="1 2">
    <name type="scientific">Scylla paramamosain</name>
    <name type="common">Mud crab</name>
    <dbReference type="NCBI Taxonomy" id="85552"/>
    <lineage>
        <taxon>Eukaryota</taxon>
        <taxon>Metazoa</taxon>
        <taxon>Ecdysozoa</taxon>
        <taxon>Arthropoda</taxon>
        <taxon>Crustacea</taxon>
        <taxon>Multicrustacea</taxon>
        <taxon>Malacostraca</taxon>
        <taxon>Eumalacostraca</taxon>
        <taxon>Eucarida</taxon>
        <taxon>Decapoda</taxon>
        <taxon>Pleocyemata</taxon>
        <taxon>Brachyura</taxon>
        <taxon>Eubrachyura</taxon>
        <taxon>Portunoidea</taxon>
        <taxon>Portunidae</taxon>
        <taxon>Portuninae</taxon>
        <taxon>Scylla</taxon>
    </lineage>
</organism>
<dbReference type="EMBL" id="JARAKH010000041">
    <property type="protein sequence ID" value="KAK8380775.1"/>
    <property type="molecule type" value="Genomic_DNA"/>
</dbReference>
<sequence length="66" mass="7233">MRVCGEGEGRRGGLMFPQLPFAPPRKECRPCDFMVVVVVVAEEGMSLSPEPSLHAACRPSCSIDWL</sequence>
<proteinExistence type="predicted"/>
<dbReference type="Proteomes" id="UP001487740">
    <property type="component" value="Unassembled WGS sequence"/>
</dbReference>
<name>A0AAW0T1C2_SCYPA</name>
<evidence type="ECO:0000313" key="1">
    <source>
        <dbReference type="EMBL" id="KAK8380775.1"/>
    </source>
</evidence>
<reference evidence="1 2" key="1">
    <citation type="submission" date="2023-03" db="EMBL/GenBank/DDBJ databases">
        <title>High-quality genome of Scylla paramamosain provides insights in environmental adaptation.</title>
        <authorList>
            <person name="Zhang L."/>
        </authorList>
    </citation>
    <scope>NUCLEOTIDE SEQUENCE [LARGE SCALE GENOMIC DNA]</scope>
    <source>
        <strain evidence="1">LZ_2023a</strain>
        <tissue evidence="1">Muscle</tissue>
    </source>
</reference>
<comment type="caution">
    <text evidence="1">The sequence shown here is derived from an EMBL/GenBank/DDBJ whole genome shotgun (WGS) entry which is preliminary data.</text>
</comment>
<protein>
    <submittedName>
        <fullName evidence="1">Uncharacterized protein</fullName>
    </submittedName>
</protein>
<evidence type="ECO:0000313" key="2">
    <source>
        <dbReference type="Proteomes" id="UP001487740"/>
    </source>
</evidence>
<gene>
    <name evidence="1" type="ORF">O3P69_008008</name>
</gene>
<keyword evidence="2" id="KW-1185">Reference proteome</keyword>
<accession>A0AAW0T1C2</accession>
<dbReference type="AlphaFoldDB" id="A0AAW0T1C2"/>